<dbReference type="InterPro" id="IPR000679">
    <property type="entry name" value="Znf_GATA"/>
</dbReference>
<dbReference type="AlphaFoldDB" id="A0AAD9IJZ2"/>
<sequence length="767" mass="79035">MMHADAESTDVREGPQYQAGVLPFTKLGDAGIANHLRAEPFKPPPGSPAAHPTPSFSASDAAAFHVAMKLFDRDFREVSRLVQRSEPECVVYYFTIYKHSAPGKRYRAMYRSGQTGDVVLRGRRLASSFLPTLAAAGRMDPQAQAMLKAAGDDFSRGAIDLRVCVRTMVALAGRDAFVRSVEAAAAAGADNPDDPGFLLTPRSVHSLSSTSLPLKTVFWDSVWPQLEGAGWAHDAATGLFYPPGGPAAAGGAPLDGMRGVLSALEADPSMLPPEGTVPTKPAYRRAALPPARGPARGVAVPGALRGEGRAHAAARLALGRRRLPARLQDLRELRHDADAALAQGPPGRHAALQRVRHLLEEPRPAPPRGARGRAAAPSPATSRATASASASPPAALATPPRPPGQDRAPRAPSSRRRSASAAALDSSDGETSSAPLASPSASALSTGTTAAASSAEAAAAEEARVSLIERLVGDRLVLEDVRGAAESLASLKMARISDADTGHEWGVVRLFADGADGGPSEAGKTLARRPRSALGVPLAAAARSDWSGGGGRTASTAHKGGAASAGGRPGSGGGQTCENCGTTQTPLWRKDRESGMLLCNACGIFLKTHGVHRPIGTSRFKHALSTGRAMDVDADAVTSPRFADVGGAPRPHPLSALGLPASQPSLTATGDFRFSAGADPVPQTGQHSPGPPVGVATHEELLRALGHRGPLRVLTHSPGPIPAPVPDPALAAGAYAGAVTSSWPPSGAAPFLLSAEEPPPPRAMRYD</sequence>
<dbReference type="PANTHER" id="PTHR10071:SF281">
    <property type="entry name" value="BOX A-BINDING FACTOR-RELATED"/>
    <property type="match status" value="1"/>
</dbReference>
<evidence type="ECO:0000313" key="9">
    <source>
        <dbReference type="EMBL" id="KAK2079061.1"/>
    </source>
</evidence>
<protein>
    <recommendedName>
        <fullName evidence="8">GATA-type domain-containing protein</fullName>
    </recommendedName>
</protein>
<dbReference type="Pfam" id="PF00320">
    <property type="entry name" value="GATA"/>
    <property type="match status" value="1"/>
</dbReference>
<evidence type="ECO:0000256" key="7">
    <source>
        <dbReference type="SAM" id="MobiDB-lite"/>
    </source>
</evidence>
<evidence type="ECO:0000256" key="5">
    <source>
        <dbReference type="ARBA" id="ARBA00023242"/>
    </source>
</evidence>
<dbReference type="SUPFAM" id="SSF57716">
    <property type="entry name" value="Glucocorticoid receptor-like (DNA-binding domain)"/>
    <property type="match status" value="1"/>
</dbReference>
<feature type="domain" description="GATA-type" evidence="8">
    <location>
        <begin position="571"/>
        <end position="628"/>
    </location>
</feature>
<accession>A0AAD9IJZ2</accession>
<dbReference type="EMBL" id="JASFZW010000003">
    <property type="protein sequence ID" value="KAK2079061.1"/>
    <property type="molecule type" value="Genomic_DNA"/>
</dbReference>
<evidence type="ECO:0000256" key="1">
    <source>
        <dbReference type="ARBA" id="ARBA00004123"/>
    </source>
</evidence>
<dbReference type="SMART" id="SM00401">
    <property type="entry name" value="ZnF_GATA"/>
    <property type="match status" value="1"/>
</dbReference>
<gene>
    <name evidence="9" type="ORF">QBZ16_002751</name>
</gene>
<dbReference type="PROSITE" id="PS50114">
    <property type="entry name" value="GATA_ZN_FINGER_2"/>
    <property type="match status" value="1"/>
</dbReference>
<dbReference type="GO" id="GO:0000122">
    <property type="term" value="P:negative regulation of transcription by RNA polymerase II"/>
    <property type="evidence" value="ECO:0007669"/>
    <property type="project" value="TreeGrafter"/>
</dbReference>
<comment type="caution">
    <text evidence="9">The sequence shown here is derived from an EMBL/GenBank/DDBJ whole genome shotgun (WGS) entry which is preliminary data.</text>
</comment>
<feature type="region of interest" description="Disordered" evidence="7">
    <location>
        <begin position="746"/>
        <end position="767"/>
    </location>
</feature>
<feature type="compositionally biased region" description="Pro residues" evidence="7">
    <location>
        <begin position="757"/>
        <end position="767"/>
    </location>
</feature>
<dbReference type="InterPro" id="IPR013088">
    <property type="entry name" value="Znf_NHR/GATA"/>
</dbReference>
<comment type="subcellular location">
    <subcellularLocation>
        <location evidence="1">Nucleus</location>
    </subcellularLocation>
</comment>
<keyword evidence="3 6" id="KW-0863">Zinc-finger</keyword>
<dbReference type="PANTHER" id="PTHR10071">
    <property type="entry name" value="TRANSCRIPTION FACTOR GATA FAMILY MEMBER"/>
    <property type="match status" value="1"/>
</dbReference>
<keyword evidence="4" id="KW-0862">Zinc</keyword>
<evidence type="ECO:0000256" key="4">
    <source>
        <dbReference type="ARBA" id="ARBA00022833"/>
    </source>
</evidence>
<organism evidence="9 10">
    <name type="scientific">Prototheca wickerhamii</name>
    <dbReference type="NCBI Taxonomy" id="3111"/>
    <lineage>
        <taxon>Eukaryota</taxon>
        <taxon>Viridiplantae</taxon>
        <taxon>Chlorophyta</taxon>
        <taxon>core chlorophytes</taxon>
        <taxon>Trebouxiophyceae</taxon>
        <taxon>Chlorellales</taxon>
        <taxon>Chlorellaceae</taxon>
        <taxon>Prototheca</taxon>
    </lineage>
</organism>
<evidence type="ECO:0000259" key="8">
    <source>
        <dbReference type="PROSITE" id="PS50114"/>
    </source>
</evidence>
<feature type="region of interest" description="Disordered" evidence="7">
    <location>
        <begin position="36"/>
        <end position="56"/>
    </location>
</feature>
<dbReference type="GO" id="GO:0000978">
    <property type="term" value="F:RNA polymerase II cis-regulatory region sequence-specific DNA binding"/>
    <property type="evidence" value="ECO:0007669"/>
    <property type="project" value="TreeGrafter"/>
</dbReference>
<feature type="compositionally biased region" description="Gly residues" evidence="7">
    <location>
        <begin position="563"/>
        <end position="575"/>
    </location>
</feature>
<feature type="region of interest" description="Disordered" evidence="7">
    <location>
        <begin position="544"/>
        <end position="578"/>
    </location>
</feature>
<feature type="region of interest" description="Disordered" evidence="7">
    <location>
        <begin position="360"/>
        <end position="442"/>
    </location>
</feature>
<dbReference type="GO" id="GO:0008270">
    <property type="term" value="F:zinc ion binding"/>
    <property type="evidence" value="ECO:0007669"/>
    <property type="project" value="UniProtKB-KW"/>
</dbReference>
<dbReference type="PROSITE" id="PS00344">
    <property type="entry name" value="GATA_ZN_FINGER_1"/>
    <property type="match status" value="1"/>
</dbReference>
<evidence type="ECO:0000256" key="3">
    <source>
        <dbReference type="ARBA" id="ARBA00022771"/>
    </source>
</evidence>
<reference evidence="9" key="1">
    <citation type="submission" date="2021-01" db="EMBL/GenBank/DDBJ databases">
        <authorList>
            <person name="Eckstrom K.M.E."/>
        </authorList>
    </citation>
    <scope>NUCLEOTIDE SEQUENCE</scope>
    <source>
        <strain evidence="9">UVCC 0001</strain>
    </source>
</reference>
<dbReference type="Proteomes" id="UP001255856">
    <property type="component" value="Unassembled WGS sequence"/>
</dbReference>
<dbReference type="Gene3D" id="3.30.50.10">
    <property type="entry name" value="Erythroid Transcription Factor GATA-1, subunit A"/>
    <property type="match status" value="1"/>
</dbReference>
<name>A0AAD9IJZ2_PROWI</name>
<keyword evidence="5" id="KW-0539">Nucleus</keyword>
<evidence type="ECO:0000256" key="2">
    <source>
        <dbReference type="ARBA" id="ARBA00022723"/>
    </source>
</evidence>
<feature type="compositionally biased region" description="Low complexity" evidence="7">
    <location>
        <begin position="368"/>
        <end position="398"/>
    </location>
</feature>
<keyword evidence="2" id="KW-0479">Metal-binding</keyword>
<dbReference type="InterPro" id="IPR039355">
    <property type="entry name" value="Transcription_factor_GATA"/>
</dbReference>
<evidence type="ECO:0000313" key="10">
    <source>
        <dbReference type="Proteomes" id="UP001255856"/>
    </source>
</evidence>
<dbReference type="GO" id="GO:0000981">
    <property type="term" value="F:DNA-binding transcription factor activity, RNA polymerase II-specific"/>
    <property type="evidence" value="ECO:0007669"/>
    <property type="project" value="TreeGrafter"/>
</dbReference>
<dbReference type="CDD" id="cd00202">
    <property type="entry name" value="ZnF_GATA"/>
    <property type="match status" value="1"/>
</dbReference>
<evidence type="ECO:0000256" key="6">
    <source>
        <dbReference type="PROSITE-ProRule" id="PRU00094"/>
    </source>
</evidence>
<feature type="compositionally biased region" description="Low complexity" evidence="7">
    <location>
        <begin position="419"/>
        <end position="442"/>
    </location>
</feature>
<dbReference type="GO" id="GO:0045944">
    <property type="term" value="P:positive regulation of transcription by RNA polymerase II"/>
    <property type="evidence" value="ECO:0007669"/>
    <property type="project" value="TreeGrafter"/>
</dbReference>
<proteinExistence type="predicted"/>
<dbReference type="GO" id="GO:0005634">
    <property type="term" value="C:nucleus"/>
    <property type="evidence" value="ECO:0007669"/>
    <property type="project" value="UniProtKB-SubCell"/>
</dbReference>
<keyword evidence="10" id="KW-1185">Reference proteome</keyword>